<feature type="region of interest" description="Disordered" evidence="1">
    <location>
        <begin position="77"/>
        <end position="125"/>
    </location>
</feature>
<dbReference type="AlphaFoldDB" id="A0AAV7NG77"/>
<organism evidence="2 3">
    <name type="scientific">Pleurodeles waltl</name>
    <name type="common">Iberian ribbed newt</name>
    <dbReference type="NCBI Taxonomy" id="8319"/>
    <lineage>
        <taxon>Eukaryota</taxon>
        <taxon>Metazoa</taxon>
        <taxon>Chordata</taxon>
        <taxon>Craniata</taxon>
        <taxon>Vertebrata</taxon>
        <taxon>Euteleostomi</taxon>
        <taxon>Amphibia</taxon>
        <taxon>Batrachia</taxon>
        <taxon>Caudata</taxon>
        <taxon>Salamandroidea</taxon>
        <taxon>Salamandridae</taxon>
        <taxon>Pleurodelinae</taxon>
        <taxon>Pleurodeles</taxon>
    </lineage>
</organism>
<sequence length="125" mass="14259">MKVRIAAGTLPRPDSGITEQIGDEAGFRNPRGEERRCDHGSFGTRARKKKIRPKQDDARLRPCRLLLAPWTGWSSTSSVLRLKEKRKKTQRGVTTEGSRVENRAQKKTQQQRQTRTGNHPERSPT</sequence>
<keyword evidence="3" id="KW-1185">Reference proteome</keyword>
<proteinExistence type="predicted"/>
<comment type="caution">
    <text evidence="2">The sequence shown here is derived from an EMBL/GenBank/DDBJ whole genome shotgun (WGS) entry which is preliminary data.</text>
</comment>
<name>A0AAV7NG77_PLEWA</name>
<protein>
    <submittedName>
        <fullName evidence="2">Uncharacterized protein</fullName>
    </submittedName>
</protein>
<dbReference type="EMBL" id="JANPWB010000012">
    <property type="protein sequence ID" value="KAJ1112213.1"/>
    <property type="molecule type" value="Genomic_DNA"/>
</dbReference>
<reference evidence="2" key="1">
    <citation type="journal article" date="2022" name="bioRxiv">
        <title>Sequencing and chromosome-scale assembly of the giantPleurodeles waltlgenome.</title>
        <authorList>
            <person name="Brown T."/>
            <person name="Elewa A."/>
            <person name="Iarovenko S."/>
            <person name="Subramanian E."/>
            <person name="Araus A.J."/>
            <person name="Petzold A."/>
            <person name="Susuki M."/>
            <person name="Suzuki K.-i.T."/>
            <person name="Hayashi T."/>
            <person name="Toyoda A."/>
            <person name="Oliveira C."/>
            <person name="Osipova E."/>
            <person name="Leigh N.D."/>
            <person name="Simon A."/>
            <person name="Yun M.H."/>
        </authorList>
    </citation>
    <scope>NUCLEOTIDE SEQUENCE</scope>
    <source>
        <strain evidence="2">20211129_DDA</strain>
        <tissue evidence="2">Liver</tissue>
    </source>
</reference>
<evidence type="ECO:0000313" key="2">
    <source>
        <dbReference type="EMBL" id="KAJ1112213.1"/>
    </source>
</evidence>
<feature type="compositionally biased region" description="Basic and acidic residues" evidence="1">
    <location>
        <begin position="30"/>
        <end position="39"/>
    </location>
</feature>
<accession>A0AAV7NG77</accession>
<dbReference type="Proteomes" id="UP001066276">
    <property type="component" value="Chromosome 8"/>
</dbReference>
<gene>
    <name evidence="2" type="ORF">NDU88_000481</name>
</gene>
<evidence type="ECO:0000313" key="3">
    <source>
        <dbReference type="Proteomes" id="UP001066276"/>
    </source>
</evidence>
<feature type="compositionally biased region" description="Low complexity" evidence="1">
    <location>
        <begin position="107"/>
        <end position="116"/>
    </location>
</feature>
<feature type="region of interest" description="Disordered" evidence="1">
    <location>
        <begin position="1"/>
        <end position="57"/>
    </location>
</feature>
<evidence type="ECO:0000256" key="1">
    <source>
        <dbReference type="SAM" id="MobiDB-lite"/>
    </source>
</evidence>